<feature type="transmembrane region" description="Helical" evidence="5">
    <location>
        <begin position="75"/>
        <end position="94"/>
    </location>
</feature>
<dbReference type="STRING" id="1245528.M3HQY8"/>
<feature type="transmembrane region" description="Helical" evidence="5">
    <location>
        <begin position="130"/>
        <end position="155"/>
    </location>
</feature>
<evidence type="ECO:0000256" key="5">
    <source>
        <dbReference type="SAM" id="Phobius"/>
    </source>
</evidence>
<evidence type="ECO:0000256" key="2">
    <source>
        <dbReference type="ARBA" id="ARBA00022692"/>
    </source>
</evidence>
<accession>M3HQY8</accession>
<dbReference type="Proteomes" id="UP000011777">
    <property type="component" value="Unassembled WGS sequence"/>
</dbReference>
<organism evidence="6 7">
    <name type="scientific">Candida maltosa (strain Xu316)</name>
    <name type="common">Yeast</name>
    <dbReference type="NCBI Taxonomy" id="1245528"/>
    <lineage>
        <taxon>Eukaryota</taxon>
        <taxon>Fungi</taxon>
        <taxon>Dikarya</taxon>
        <taxon>Ascomycota</taxon>
        <taxon>Saccharomycotina</taxon>
        <taxon>Pichiomycetes</taxon>
        <taxon>Debaryomycetaceae</taxon>
        <taxon>Candida/Lodderomyces clade</taxon>
        <taxon>Candida</taxon>
    </lineage>
</organism>
<dbReference type="eggNOG" id="KOG1558">
    <property type="taxonomic scope" value="Eukaryota"/>
</dbReference>
<dbReference type="AlphaFoldDB" id="M3HQY8"/>
<reference evidence="6 7" key="1">
    <citation type="submission" date="2013-02" db="EMBL/GenBank/DDBJ databases">
        <title>Genome sequence of Candida maltosa Xu316, a potential industrial strain for xylitol and ethanol production.</title>
        <authorList>
            <person name="Yu J."/>
            <person name="Wang Q."/>
            <person name="Geng X."/>
            <person name="Bao W."/>
            <person name="He P."/>
            <person name="Cai J."/>
        </authorList>
    </citation>
    <scope>NUCLEOTIDE SEQUENCE [LARGE SCALE GENOMIC DNA]</scope>
    <source>
        <strain evidence="7">Xu316</strain>
    </source>
</reference>
<evidence type="ECO:0000313" key="6">
    <source>
        <dbReference type="EMBL" id="EMG49922.1"/>
    </source>
</evidence>
<dbReference type="OrthoDB" id="448280at2759"/>
<dbReference type="PANTHER" id="PTHR11040:SF44">
    <property type="entry name" value="PROTEIN ZNTC-RELATED"/>
    <property type="match status" value="1"/>
</dbReference>
<keyword evidence="2 5" id="KW-0812">Transmembrane</keyword>
<keyword evidence="4 5" id="KW-0472">Membrane</keyword>
<name>M3HQY8_CANMX</name>
<dbReference type="HOGENOM" id="CLU_027089_4_1_1"/>
<gene>
    <name evidence="6" type="ORF">G210_5130</name>
</gene>
<keyword evidence="7" id="KW-1185">Reference proteome</keyword>
<feature type="transmembrane region" description="Helical" evidence="5">
    <location>
        <begin position="100"/>
        <end position="118"/>
    </location>
</feature>
<dbReference type="EMBL" id="AOGT01000448">
    <property type="protein sequence ID" value="EMG49922.1"/>
    <property type="molecule type" value="Genomic_DNA"/>
</dbReference>
<evidence type="ECO:0000256" key="1">
    <source>
        <dbReference type="ARBA" id="ARBA00004141"/>
    </source>
</evidence>
<dbReference type="GO" id="GO:0005886">
    <property type="term" value="C:plasma membrane"/>
    <property type="evidence" value="ECO:0007669"/>
    <property type="project" value="TreeGrafter"/>
</dbReference>
<evidence type="ECO:0000256" key="3">
    <source>
        <dbReference type="ARBA" id="ARBA00022989"/>
    </source>
</evidence>
<keyword evidence="3 5" id="KW-1133">Transmembrane helix</keyword>
<evidence type="ECO:0000256" key="4">
    <source>
        <dbReference type="ARBA" id="ARBA00023136"/>
    </source>
</evidence>
<feature type="transmembrane region" description="Helical" evidence="5">
    <location>
        <begin position="167"/>
        <end position="186"/>
    </location>
</feature>
<comment type="caution">
    <text evidence="6">The sequence shown here is derived from an EMBL/GenBank/DDBJ whole genome shotgun (WGS) entry which is preliminary data.</text>
</comment>
<evidence type="ECO:0000313" key="7">
    <source>
        <dbReference type="Proteomes" id="UP000011777"/>
    </source>
</evidence>
<proteinExistence type="predicted"/>
<feature type="transmembrane region" description="Helical" evidence="5">
    <location>
        <begin position="207"/>
        <end position="226"/>
    </location>
</feature>
<dbReference type="OMA" id="YIAICFH"/>
<sequence length="229" mass="25224">MSLFSVFVFDVLAHKRLQNRCKSECCQELEIESGSTEQTEQTKSADFTAKEDFSDDTIDEEIIDEVSTKKMLNAVILECGVVFHSIFVGLSLAIADDTFISLYIAICFHQLFEGLGLGTRFAAVKWPKKYAYVPWLSASVFGLATSVAIAGGLGMKSSYSVNSRTGIIVRGVFDSLCAGVLIYSGVSELMAYDFIYSNDFRDRNTKTLLIALFLFSMGALIMAVLGKWA</sequence>
<protein>
    <submittedName>
        <fullName evidence="6">Uncharacterized protein</fullName>
    </submittedName>
</protein>
<dbReference type="Pfam" id="PF02535">
    <property type="entry name" value="Zip"/>
    <property type="match status" value="1"/>
</dbReference>
<dbReference type="PANTHER" id="PTHR11040">
    <property type="entry name" value="ZINC/IRON TRANSPORTER"/>
    <property type="match status" value="1"/>
</dbReference>
<dbReference type="GO" id="GO:0005385">
    <property type="term" value="F:zinc ion transmembrane transporter activity"/>
    <property type="evidence" value="ECO:0007669"/>
    <property type="project" value="TreeGrafter"/>
</dbReference>
<dbReference type="InterPro" id="IPR003689">
    <property type="entry name" value="ZIP"/>
</dbReference>
<comment type="subcellular location">
    <subcellularLocation>
        <location evidence="1">Membrane</location>
        <topology evidence="1">Multi-pass membrane protein</topology>
    </subcellularLocation>
</comment>